<organism evidence="1 2">
    <name type="scientific">Talaromyces proteolyticus</name>
    <dbReference type="NCBI Taxonomy" id="1131652"/>
    <lineage>
        <taxon>Eukaryota</taxon>
        <taxon>Fungi</taxon>
        <taxon>Dikarya</taxon>
        <taxon>Ascomycota</taxon>
        <taxon>Pezizomycotina</taxon>
        <taxon>Eurotiomycetes</taxon>
        <taxon>Eurotiomycetidae</taxon>
        <taxon>Eurotiales</taxon>
        <taxon>Trichocomaceae</taxon>
        <taxon>Talaromyces</taxon>
        <taxon>Talaromyces sect. Bacilispori</taxon>
    </lineage>
</organism>
<dbReference type="InterPro" id="IPR043138">
    <property type="entry name" value="GGT_lsub"/>
</dbReference>
<accession>A0AAD4KN95</accession>
<dbReference type="SUPFAM" id="SSF56235">
    <property type="entry name" value="N-terminal nucleophile aminohydrolases (Ntn hydrolases)"/>
    <property type="match status" value="1"/>
</dbReference>
<dbReference type="Pfam" id="PF01019">
    <property type="entry name" value="G_glu_transpept"/>
    <property type="match status" value="1"/>
</dbReference>
<dbReference type="PRINTS" id="PR01210">
    <property type="entry name" value="GGTRANSPTASE"/>
</dbReference>
<dbReference type="Gene3D" id="3.60.20.40">
    <property type="match status" value="1"/>
</dbReference>
<gene>
    <name evidence="1" type="ORF">BGW36DRAFT_324555</name>
</gene>
<dbReference type="Gene3D" id="1.10.246.130">
    <property type="match status" value="1"/>
</dbReference>
<proteinExistence type="predicted"/>
<name>A0AAD4KN95_9EURO</name>
<comment type="caution">
    <text evidence="1">The sequence shown here is derived from an EMBL/GenBank/DDBJ whole genome shotgun (WGS) entry which is preliminary data.</text>
</comment>
<dbReference type="Proteomes" id="UP001201262">
    <property type="component" value="Unassembled WGS sequence"/>
</dbReference>
<dbReference type="RefSeq" id="XP_046069830.1">
    <property type="nucleotide sequence ID" value="XM_046212705.1"/>
</dbReference>
<reference evidence="1" key="1">
    <citation type="submission" date="2021-12" db="EMBL/GenBank/DDBJ databases">
        <title>Convergent genome expansion in fungi linked to evolution of root-endophyte symbiosis.</title>
        <authorList>
            <consortium name="DOE Joint Genome Institute"/>
            <person name="Ke Y.-H."/>
            <person name="Bonito G."/>
            <person name="Liao H.-L."/>
            <person name="Looney B."/>
            <person name="Rojas-Flechas A."/>
            <person name="Nash J."/>
            <person name="Hameed K."/>
            <person name="Schadt C."/>
            <person name="Martin F."/>
            <person name="Crous P.W."/>
            <person name="Miettinen O."/>
            <person name="Magnuson J.K."/>
            <person name="Labbe J."/>
            <person name="Jacobson D."/>
            <person name="Doktycz M.J."/>
            <person name="Veneault-Fourrey C."/>
            <person name="Kuo A."/>
            <person name="Mondo S."/>
            <person name="Calhoun S."/>
            <person name="Riley R."/>
            <person name="Ohm R."/>
            <person name="LaButti K."/>
            <person name="Andreopoulos B."/>
            <person name="Pangilinan J."/>
            <person name="Nolan M."/>
            <person name="Tritt A."/>
            <person name="Clum A."/>
            <person name="Lipzen A."/>
            <person name="Daum C."/>
            <person name="Barry K."/>
            <person name="Grigoriev I.V."/>
            <person name="Vilgalys R."/>
        </authorList>
    </citation>
    <scope>NUCLEOTIDE SEQUENCE</scope>
    <source>
        <strain evidence="1">PMI_201</strain>
    </source>
</reference>
<keyword evidence="2" id="KW-1185">Reference proteome</keyword>
<sequence>MSSSQSVYRTASSLATASSFPSRRSVVHSLHGIVACTQPLAAAAGQQILSKGGNAADAAVAVAAALNVTEPGSTGIGGDMFCLYYDSATRQVHALNGSGRSPASITLDAVRRKLGVSPDATDGAIPITNICSVTVPGAAAGWVDTVEKFGSGKLSMNEILQPAIELAEGGFPVSEISSWMWQNSEDIILKGSSLAAAKDYLIADRDQLRAPQPGEIIKNPHLAETFKLLAKHGKDGFYSGRIADSIINTVQSRGGFLRHEDLQHHLKTGSHDVEALSMEVNTGILQNSNSGMPPEAVRLWEHPPNGQGIVALMATGILQTLVRNGQLNPFLPSDHNSIRYLHALIESLRIAFTDAKWWVTDPEHTTPPAELLSDSYLASKAELFSNDSRVSNLEPLRHSPAYRACDTAYFAVTDRQGNGISFINSLYGNFGSGIIPEDTGFILQGRGASFSLNPNHPNVVAPRKRPYHTIIPAITTVLDKDGKQRLHSVYGVMGGFMQPQGHIQVLLNQLLFQFTPQVALDAPRICVGGSLPPQPGETQLEDFDPSDTVFLEEGIPENVVEGLQKLGHRVHIIEGDWGKREVFGRGQVIRAHVDYRHGKTVFSAGSDPRGDGGAFPM</sequence>
<protein>
    <submittedName>
        <fullName evidence="1">Gamma-glutamyltranspeptidase</fullName>
    </submittedName>
</protein>
<dbReference type="InterPro" id="IPR043137">
    <property type="entry name" value="GGT_ssub_C"/>
</dbReference>
<dbReference type="InterPro" id="IPR029055">
    <property type="entry name" value="Ntn_hydrolases_N"/>
</dbReference>
<evidence type="ECO:0000313" key="2">
    <source>
        <dbReference type="Proteomes" id="UP001201262"/>
    </source>
</evidence>
<dbReference type="PANTHER" id="PTHR43881">
    <property type="entry name" value="GAMMA-GLUTAMYLTRANSPEPTIDASE (AFU_ORTHOLOGUE AFUA_4G13580)"/>
    <property type="match status" value="1"/>
</dbReference>
<dbReference type="AlphaFoldDB" id="A0AAD4KN95"/>
<evidence type="ECO:0000313" key="1">
    <source>
        <dbReference type="EMBL" id="KAH8694160.1"/>
    </source>
</evidence>
<dbReference type="InterPro" id="IPR052896">
    <property type="entry name" value="GGT-like_enzyme"/>
</dbReference>
<dbReference type="PANTHER" id="PTHR43881:SF1">
    <property type="entry name" value="GAMMA-GLUTAMYLTRANSPEPTIDASE (AFU_ORTHOLOGUE AFUA_4G13580)"/>
    <property type="match status" value="1"/>
</dbReference>
<dbReference type="GeneID" id="70242992"/>
<dbReference type="EMBL" id="JAJTJA010000009">
    <property type="protein sequence ID" value="KAH8694160.1"/>
    <property type="molecule type" value="Genomic_DNA"/>
</dbReference>